<dbReference type="Proteomes" id="UP000694888">
    <property type="component" value="Unplaced"/>
</dbReference>
<keyword evidence="1" id="KW-1185">Reference proteome</keyword>
<evidence type="ECO:0000313" key="2">
    <source>
        <dbReference type="RefSeq" id="XP_012938881.1"/>
    </source>
</evidence>
<organism evidence="1 2">
    <name type="scientific">Aplysia californica</name>
    <name type="common">California sea hare</name>
    <dbReference type="NCBI Taxonomy" id="6500"/>
    <lineage>
        <taxon>Eukaryota</taxon>
        <taxon>Metazoa</taxon>
        <taxon>Spiralia</taxon>
        <taxon>Lophotrochozoa</taxon>
        <taxon>Mollusca</taxon>
        <taxon>Gastropoda</taxon>
        <taxon>Heterobranchia</taxon>
        <taxon>Euthyneura</taxon>
        <taxon>Tectipleura</taxon>
        <taxon>Aplysiida</taxon>
        <taxon>Aplysioidea</taxon>
        <taxon>Aplysiidae</taxon>
        <taxon>Aplysia</taxon>
    </lineage>
</organism>
<dbReference type="PANTHER" id="PTHR10773:SF19">
    <property type="match status" value="1"/>
</dbReference>
<gene>
    <name evidence="2" type="primary">LOC106011979</name>
</gene>
<protein>
    <submittedName>
        <fullName evidence="2">Uncharacterized protein LOC106011979</fullName>
    </submittedName>
</protein>
<dbReference type="PANTHER" id="PTHR10773">
    <property type="entry name" value="DNA-DIRECTED RNA POLYMERASES I, II, AND III SUBUNIT RPABC2"/>
    <property type="match status" value="1"/>
</dbReference>
<sequence>MPAKKMREACLGVTCKNRALECDTITESLRKDIFQEFYSLASLQLQREFILRHVVNSDKKKESSHQSRRQKTNVYYLTAQGSLVKVCKKLFLNTLAMSDRTVRTAFKKLTPSGTIEKERRGGRQSAKIVERDTKIRNDIEEHLRRFPRMESHYCRASTAKEYLPPDLNLRKMYSRFLEQYHGTDPLQVSVRTVECSKKQIWRSTPP</sequence>
<dbReference type="GeneID" id="106011979"/>
<dbReference type="RefSeq" id="XP_012938881.1">
    <property type="nucleotide sequence ID" value="XM_013083427.2"/>
</dbReference>
<evidence type="ECO:0000313" key="1">
    <source>
        <dbReference type="Proteomes" id="UP000694888"/>
    </source>
</evidence>
<reference evidence="2" key="1">
    <citation type="submission" date="2025-08" db="UniProtKB">
        <authorList>
            <consortium name="RefSeq"/>
        </authorList>
    </citation>
    <scope>IDENTIFICATION</scope>
</reference>
<accession>A0ABM1A1E9</accession>
<proteinExistence type="predicted"/>
<name>A0ABM1A1E9_APLCA</name>